<name>A0AAE7MLG1_9BBAC</name>
<protein>
    <submittedName>
        <fullName evidence="1">Gp41</fullName>
    </submittedName>
</protein>
<organism evidence="1 2">
    <name type="scientific">Matsumuraeses phaseoli granulovirus</name>
    <dbReference type="NCBI Taxonomy" id="2760664"/>
    <lineage>
        <taxon>Viruses</taxon>
        <taxon>Viruses incertae sedis</taxon>
        <taxon>Naldaviricetes</taxon>
        <taxon>Lefavirales</taxon>
        <taxon>Baculoviridae</taxon>
        <taxon>Betabaculovirus</taxon>
        <taxon>Betabaculovirus maphaseoli</taxon>
    </lineage>
</organism>
<gene>
    <name evidence="1" type="primary">gp41</name>
    <name evidence="1" type="ORF">H4Q86_094</name>
</gene>
<keyword evidence="2" id="KW-1185">Reference proteome</keyword>
<accession>A0AAE7MLG1</accession>
<proteinExistence type="predicted"/>
<dbReference type="Pfam" id="PF04700">
    <property type="entry name" value="Baculo_gp41"/>
    <property type="match status" value="1"/>
</dbReference>
<evidence type="ECO:0000313" key="1">
    <source>
        <dbReference type="EMBL" id="QOD40057.1"/>
    </source>
</evidence>
<evidence type="ECO:0000313" key="2">
    <source>
        <dbReference type="Proteomes" id="UP000829694"/>
    </source>
</evidence>
<dbReference type="InterPro" id="IPR006790">
    <property type="entry name" value="Baculovirus_Gp41"/>
</dbReference>
<sequence>MDKLQWNTVVNMINMYKSNNTSKLSPDQIACMNLVRDIFIKADPLPVNVVKRFENDQELVEYYGNLEKKYNGPIKLNGAHGIFDKTFVVSPIMKAYADKFYKRRLNLAASHLSDVFKYQMANAITQNKPLPLLTSDTANDYMQLLYQKAEIAANVQNAIDTNTNERLSVCSNILNNLVEDVLLGSHNGYYVNNCLNEQMKHHVYRFRNNITYLLNSPLTLSTNVYNLIEQTAVKNGQTPTAEPPHPNYKQSLNTIQPQQHLTDMAFENEALRRAKIQELNIRYADLAK</sequence>
<reference evidence="1" key="1">
    <citation type="journal article" date="2020" name="Viruses">
        <title>Genome Analysis of a Novel Clade b Betabaculovirus Isolated from the Legume Pest Matsumuraeses phaseoli (Lepidoptera: Tortricidae).</title>
        <authorList>
            <person name="Shu R."/>
            <person name="Meng Q."/>
            <person name="Miao L."/>
            <person name="Liang H."/>
            <person name="Chen J."/>
            <person name="Xu Y."/>
            <person name="Cheng L."/>
            <person name="Jin W."/>
            <person name="Qin Q."/>
            <person name="Zhang H."/>
        </authorList>
    </citation>
    <scope>NUCLEOTIDE SEQUENCE</scope>
    <source>
        <strain evidence="1">IOZ01</strain>
    </source>
</reference>
<dbReference type="Proteomes" id="UP000829694">
    <property type="component" value="Segment"/>
</dbReference>
<dbReference type="RefSeq" id="YP_010800812.1">
    <property type="nucleotide sequence ID" value="NC_076905.1"/>
</dbReference>
<dbReference type="GeneID" id="80539458"/>
<dbReference type="KEGG" id="vg:80539458"/>
<dbReference type="EMBL" id="MT844067">
    <property type="protein sequence ID" value="QOD40057.1"/>
    <property type="molecule type" value="Genomic_DNA"/>
</dbReference>
<dbReference type="GO" id="GO:0044423">
    <property type="term" value="C:virion component"/>
    <property type="evidence" value="ECO:0007669"/>
    <property type="project" value="InterPro"/>
</dbReference>
<dbReference type="GO" id="GO:0005198">
    <property type="term" value="F:structural molecule activity"/>
    <property type="evidence" value="ECO:0007669"/>
    <property type="project" value="InterPro"/>
</dbReference>